<evidence type="ECO:0000313" key="1">
    <source>
        <dbReference type="EMBL" id="KAI0035230.1"/>
    </source>
</evidence>
<dbReference type="Proteomes" id="UP000814128">
    <property type="component" value="Unassembled WGS sequence"/>
</dbReference>
<gene>
    <name evidence="1" type="ORF">K488DRAFT_83309</name>
</gene>
<evidence type="ECO:0000313" key="2">
    <source>
        <dbReference type="Proteomes" id="UP000814128"/>
    </source>
</evidence>
<name>A0ACB8QU05_9AGAM</name>
<dbReference type="EMBL" id="MU273488">
    <property type="protein sequence ID" value="KAI0035230.1"/>
    <property type="molecule type" value="Genomic_DNA"/>
</dbReference>
<sequence>MAPQSLPQRVSYPYGHHGRAMGSPVHTPMKPAPVKRRPPRPHSRIPVQRRTARGSGLVEVIPSLQTAAAAFLSFISLVIFFPVSIAIALAGLVFLVAFGAFFILLTVLPFFWAHTPYQTPFTAIVWHLLATLLRIYLRSRARLSSTSRTGMFSICAHPRFDAPGARSGLTHTPIPLCVADSRRIPFSVEYTVEASRLNTTGSEAFIWIIARSNVPSADLADFFASITTHPCATSASCSPLRRDHTFAQRLLKPNAVMSRLRRIVRS</sequence>
<proteinExistence type="predicted"/>
<organism evidence="1 2">
    <name type="scientific">Vararia minispora EC-137</name>
    <dbReference type="NCBI Taxonomy" id="1314806"/>
    <lineage>
        <taxon>Eukaryota</taxon>
        <taxon>Fungi</taxon>
        <taxon>Dikarya</taxon>
        <taxon>Basidiomycota</taxon>
        <taxon>Agaricomycotina</taxon>
        <taxon>Agaricomycetes</taxon>
        <taxon>Russulales</taxon>
        <taxon>Lachnocladiaceae</taxon>
        <taxon>Vararia</taxon>
    </lineage>
</organism>
<reference evidence="1" key="2">
    <citation type="journal article" date="2022" name="New Phytol.">
        <title>Evolutionary transition to the ectomycorrhizal habit in the genomes of a hyperdiverse lineage of mushroom-forming fungi.</title>
        <authorList>
            <person name="Looney B."/>
            <person name="Miyauchi S."/>
            <person name="Morin E."/>
            <person name="Drula E."/>
            <person name="Courty P.E."/>
            <person name="Kohler A."/>
            <person name="Kuo A."/>
            <person name="LaButti K."/>
            <person name="Pangilinan J."/>
            <person name="Lipzen A."/>
            <person name="Riley R."/>
            <person name="Andreopoulos W."/>
            <person name="He G."/>
            <person name="Johnson J."/>
            <person name="Nolan M."/>
            <person name="Tritt A."/>
            <person name="Barry K.W."/>
            <person name="Grigoriev I.V."/>
            <person name="Nagy L.G."/>
            <person name="Hibbett D."/>
            <person name="Henrissat B."/>
            <person name="Matheny P.B."/>
            <person name="Labbe J."/>
            <person name="Martin F.M."/>
        </authorList>
    </citation>
    <scope>NUCLEOTIDE SEQUENCE</scope>
    <source>
        <strain evidence="1">EC-137</strain>
    </source>
</reference>
<accession>A0ACB8QU05</accession>
<comment type="caution">
    <text evidence="1">The sequence shown here is derived from an EMBL/GenBank/DDBJ whole genome shotgun (WGS) entry which is preliminary data.</text>
</comment>
<keyword evidence="2" id="KW-1185">Reference proteome</keyword>
<protein>
    <submittedName>
        <fullName evidence="1">Uncharacterized protein</fullName>
    </submittedName>
</protein>
<reference evidence="1" key="1">
    <citation type="submission" date="2021-02" db="EMBL/GenBank/DDBJ databases">
        <authorList>
            <consortium name="DOE Joint Genome Institute"/>
            <person name="Ahrendt S."/>
            <person name="Looney B.P."/>
            <person name="Miyauchi S."/>
            <person name="Morin E."/>
            <person name="Drula E."/>
            <person name="Courty P.E."/>
            <person name="Chicoki N."/>
            <person name="Fauchery L."/>
            <person name="Kohler A."/>
            <person name="Kuo A."/>
            <person name="Labutti K."/>
            <person name="Pangilinan J."/>
            <person name="Lipzen A."/>
            <person name="Riley R."/>
            <person name="Andreopoulos W."/>
            <person name="He G."/>
            <person name="Johnson J."/>
            <person name="Barry K.W."/>
            <person name="Grigoriev I.V."/>
            <person name="Nagy L."/>
            <person name="Hibbett D."/>
            <person name="Henrissat B."/>
            <person name="Matheny P.B."/>
            <person name="Labbe J."/>
            <person name="Martin F."/>
        </authorList>
    </citation>
    <scope>NUCLEOTIDE SEQUENCE</scope>
    <source>
        <strain evidence="1">EC-137</strain>
    </source>
</reference>